<dbReference type="InterPro" id="IPR008915">
    <property type="entry name" value="Peptidase_M50"/>
</dbReference>
<evidence type="ECO:0000256" key="13">
    <source>
        <dbReference type="ARBA" id="ARBA00023136"/>
    </source>
</evidence>
<dbReference type="GO" id="GO:0005886">
    <property type="term" value="C:plasma membrane"/>
    <property type="evidence" value="ECO:0007669"/>
    <property type="project" value="UniProtKB-SubCell"/>
</dbReference>
<keyword evidence="9 14" id="KW-0862">Zinc</keyword>
<dbReference type="GO" id="GO:0008237">
    <property type="term" value="F:metallopeptidase activity"/>
    <property type="evidence" value="ECO:0007669"/>
    <property type="project" value="UniProtKB-UniRule"/>
</dbReference>
<evidence type="ECO:0000256" key="11">
    <source>
        <dbReference type="ARBA" id="ARBA00023049"/>
    </source>
</evidence>
<comment type="subcellular location">
    <subcellularLocation>
        <location evidence="1 14">Cell membrane</location>
        <topology evidence="1 14">Multi-pass membrane protein</topology>
    </subcellularLocation>
</comment>
<evidence type="ECO:0000313" key="19">
    <source>
        <dbReference type="EMBL" id="SNZ07168.1"/>
    </source>
</evidence>
<feature type="binding site" evidence="16">
    <location>
        <position position="68"/>
    </location>
    <ligand>
        <name>Zn(2+)</name>
        <dbReference type="ChEBI" id="CHEBI:29105"/>
        <note>catalytic</note>
    </ligand>
</feature>
<evidence type="ECO:0000256" key="10">
    <source>
        <dbReference type="ARBA" id="ARBA00022989"/>
    </source>
</evidence>
<dbReference type="Proteomes" id="UP000219036">
    <property type="component" value="Unassembled WGS sequence"/>
</dbReference>
<dbReference type="PANTHER" id="PTHR39188:SF3">
    <property type="entry name" value="STAGE IV SPORULATION PROTEIN FB"/>
    <property type="match status" value="1"/>
</dbReference>
<keyword evidence="3 14" id="KW-1003">Cell membrane</keyword>
<keyword evidence="20" id="KW-1185">Reference proteome</keyword>
<dbReference type="OrthoDB" id="9800627at2"/>
<feature type="binding site" evidence="16">
    <location>
        <position position="164"/>
    </location>
    <ligand>
        <name>Zn(2+)</name>
        <dbReference type="ChEBI" id="CHEBI:29105"/>
        <note>catalytic</note>
    </ligand>
</feature>
<keyword evidence="6 14" id="KW-0479">Metal-binding</keyword>
<dbReference type="InterPro" id="IPR000644">
    <property type="entry name" value="CBS_dom"/>
</dbReference>
<keyword evidence="8 14" id="KW-0378">Hydrolase</keyword>
<feature type="transmembrane region" description="Helical" evidence="14">
    <location>
        <begin position="204"/>
        <end position="223"/>
    </location>
</feature>
<sequence length="372" mass="42439">MRFKSIPLFKIFGIQVNLDFSWFIVFFLISLTLAEYFFPNYYPGHSFIVYWIVGGVSAILLFGSVLLHELSHSLVAIKHGIPVREIDLFIFGGVAMIEEEAPSPKVEFLVAVAGPLCSFFLGFLFYILALLYPVNDLINGIINYLMLVNFALALFNLVPAFPLDGGRILRSIIWAKKDLLTATKISSMTGTAFAYFLMLLGVLSLIQGSLINAMWYGFLGLFLKNAAKVSYEQTKLGVILSKYRVEQFMNTVKPVLPDETVADFMIHYYPFYRSSIFPVIGKDGKIYIVDINRIKEIPRDRWEYITVWEIAQSLEVFVSPYDTLLKAIKLMNRYQIDELPVIYGNTVLGIIKRDIIESLVERYLLEEKFQGG</sequence>
<evidence type="ECO:0000256" key="16">
    <source>
        <dbReference type="PIRSR" id="PIRSR006404-2"/>
    </source>
</evidence>
<feature type="transmembrane region" description="Helical" evidence="14">
    <location>
        <begin position="108"/>
        <end position="131"/>
    </location>
</feature>
<evidence type="ECO:0000256" key="8">
    <source>
        <dbReference type="ARBA" id="ARBA00022801"/>
    </source>
</evidence>
<evidence type="ECO:0000259" key="17">
    <source>
        <dbReference type="Pfam" id="PF00571"/>
    </source>
</evidence>
<feature type="binding site" evidence="16">
    <location>
        <position position="72"/>
    </location>
    <ligand>
        <name>Zn(2+)</name>
        <dbReference type="ChEBI" id="CHEBI:29105"/>
        <note>catalytic</note>
    </ligand>
</feature>
<dbReference type="RefSeq" id="WP_097000122.1">
    <property type="nucleotide sequence ID" value="NZ_OBEI01000002.1"/>
</dbReference>
<feature type="transmembrane region" description="Helical" evidence="14">
    <location>
        <begin position="48"/>
        <end position="68"/>
    </location>
</feature>
<protein>
    <recommendedName>
        <fullName evidence="14">Zinc metalloprotease</fullName>
    </recommendedName>
</protein>
<evidence type="ECO:0000256" key="9">
    <source>
        <dbReference type="ARBA" id="ARBA00022833"/>
    </source>
</evidence>
<feature type="active site" evidence="15">
    <location>
        <position position="69"/>
    </location>
</feature>
<evidence type="ECO:0000259" key="18">
    <source>
        <dbReference type="Pfam" id="PF02163"/>
    </source>
</evidence>
<organism evidence="19 20">
    <name type="scientific">Persephonella hydrogeniphila</name>
    <dbReference type="NCBI Taxonomy" id="198703"/>
    <lineage>
        <taxon>Bacteria</taxon>
        <taxon>Pseudomonadati</taxon>
        <taxon>Aquificota</taxon>
        <taxon>Aquificia</taxon>
        <taxon>Aquificales</taxon>
        <taxon>Hydrogenothermaceae</taxon>
        <taxon>Persephonella</taxon>
    </lineage>
</organism>
<evidence type="ECO:0000256" key="3">
    <source>
        <dbReference type="ARBA" id="ARBA00022475"/>
    </source>
</evidence>
<keyword evidence="4 14" id="KW-0645">Protease</keyword>
<evidence type="ECO:0000256" key="5">
    <source>
        <dbReference type="ARBA" id="ARBA00022692"/>
    </source>
</evidence>
<dbReference type="SUPFAM" id="SSF54631">
    <property type="entry name" value="CBS-domain pair"/>
    <property type="match status" value="1"/>
</dbReference>
<dbReference type="Pfam" id="PF00571">
    <property type="entry name" value="CBS"/>
    <property type="match status" value="1"/>
</dbReference>
<evidence type="ECO:0000256" key="2">
    <source>
        <dbReference type="ARBA" id="ARBA00007931"/>
    </source>
</evidence>
<evidence type="ECO:0000256" key="12">
    <source>
        <dbReference type="ARBA" id="ARBA00023122"/>
    </source>
</evidence>
<feature type="domain" description="Peptidase M50" evidence="18">
    <location>
        <begin position="58"/>
        <end position="195"/>
    </location>
</feature>
<keyword evidence="12" id="KW-0129">CBS domain</keyword>
<evidence type="ECO:0000256" key="1">
    <source>
        <dbReference type="ARBA" id="ARBA00004651"/>
    </source>
</evidence>
<dbReference type="InterPro" id="IPR046342">
    <property type="entry name" value="CBS_dom_sf"/>
</dbReference>
<keyword evidence="5 14" id="KW-0812">Transmembrane</keyword>
<evidence type="ECO:0000256" key="7">
    <source>
        <dbReference type="ARBA" id="ARBA00022737"/>
    </source>
</evidence>
<dbReference type="PANTHER" id="PTHR39188">
    <property type="entry name" value="MEMBRANE-ASSOCIATED ZINC METALLOPROTEASE M50B"/>
    <property type="match status" value="1"/>
</dbReference>
<evidence type="ECO:0000313" key="20">
    <source>
        <dbReference type="Proteomes" id="UP000219036"/>
    </source>
</evidence>
<keyword evidence="10 14" id="KW-1133">Transmembrane helix</keyword>
<keyword evidence="11 14" id="KW-0482">Metalloprotease</keyword>
<dbReference type="PIRSF" id="PIRSF006404">
    <property type="entry name" value="UCP006404_Pept_M50_CBS"/>
    <property type="match status" value="1"/>
</dbReference>
<dbReference type="Gene3D" id="3.10.580.10">
    <property type="entry name" value="CBS-domain"/>
    <property type="match status" value="1"/>
</dbReference>
<evidence type="ECO:0000256" key="6">
    <source>
        <dbReference type="ARBA" id="ARBA00022723"/>
    </source>
</evidence>
<feature type="transmembrane region" description="Helical" evidence="14">
    <location>
        <begin position="137"/>
        <end position="158"/>
    </location>
</feature>
<feature type="domain" description="CBS" evidence="17">
    <location>
        <begin position="316"/>
        <end position="359"/>
    </location>
</feature>
<dbReference type="GO" id="GO:0006508">
    <property type="term" value="P:proteolysis"/>
    <property type="evidence" value="ECO:0007669"/>
    <property type="project" value="UniProtKB-KW"/>
</dbReference>
<comment type="cofactor">
    <cofactor evidence="14 16">
        <name>Zn(2+)</name>
        <dbReference type="ChEBI" id="CHEBI:29105"/>
    </cofactor>
    <text evidence="14 16">Binds 1 zinc ion per subunit.</text>
</comment>
<evidence type="ECO:0000256" key="4">
    <source>
        <dbReference type="ARBA" id="ARBA00022670"/>
    </source>
</evidence>
<keyword evidence="13 14" id="KW-0472">Membrane</keyword>
<comment type="similarity">
    <text evidence="2 14">Belongs to the peptidase M50B family.</text>
</comment>
<evidence type="ECO:0000256" key="15">
    <source>
        <dbReference type="PIRSR" id="PIRSR006404-1"/>
    </source>
</evidence>
<gene>
    <name evidence="19" type="ORF">SAMN06265182_0955</name>
</gene>
<proteinExistence type="inferred from homology"/>
<dbReference type="InterPro" id="IPR016483">
    <property type="entry name" value="UCP006404_Pept_M50_CBS"/>
</dbReference>
<name>A0A285NCZ4_9AQUI</name>
<dbReference type="GO" id="GO:0046872">
    <property type="term" value="F:metal ion binding"/>
    <property type="evidence" value="ECO:0007669"/>
    <property type="project" value="UniProtKB-UniRule"/>
</dbReference>
<reference evidence="20" key="1">
    <citation type="submission" date="2017-09" db="EMBL/GenBank/DDBJ databases">
        <authorList>
            <person name="Varghese N."/>
            <person name="Submissions S."/>
        </authorList>
    </citation>
    <scope>NUCLEOTIDE SEQUENCE [LARGE SCALE GENOMIC DNA]</scope>
    <source>
        <strain evidence="20">DSM 15103</strain>
    </source>
</reference>
<keyword evidence="7" id="KW-0677">Repeat</keyword>
<dbReference type="CDD" id="cd06164">
    <property type="entry name" value="S2P-M50_SpoIVFB_CBS"/>
    <property type="match status" value="1"/>
</dbReference>
<feature type="transmembrane region" description="Helical" evidence="14">
    <location>
        <begin position="20"/>
        <end position="42"/>
    </location>
</feature>
<dbReference type="Pfam" id="PF02163">
    <property type="entry name" value="Peptidase_M50"/>
    <property type="match status" value="1"/>
</dbReference>
<dbReference type="AlphaFoldDB" id="A0A285NCZ4"/>
<accession>A0A285NCZ4</accession>
<evidence type="ECO:0000256" key="14">
    <source>
        <dbReference type="PIRNR" id="PIRNR006404"/>
    </source>
</evidence>
<dbReference type="EMBL" id="OBEI01000002">
    <property type="protein sequence ID" value="SNZ07168.1"/>
    <property type="molecule type" value="Genomic_DNA"/>
</dbReference>